<accession>A0ABQ6MLQ7</accession>
<dbReference type="Proteomes" id="UP001165060">
    <property type="component" value="Unassembled WGS sequence"/>
</dbReference>
<keyword evidence="1" id="KW-0812">Transmembrane</keyword>
<dbReference type="PANTHER" id="PTHR40535">
    <property type="entry name" value="CHROMOSOME UNDETERMINED SCAFFOLD_9, WHOLE GENOME SHOTGUN SEQUENCE"/>
    <property type="match status" value="1"/>
</dbReference>
<evidence type="ECO:0000313" key="2">
    <source>
        <dbReference type="EMBL" id="GMI28851.1"/>
    </source>
</evidence>
<comment type="caution">
    <text evidence="2">The sequence shown here is derived from an EMBL/GenBank/DDBJ whole genome shotgun (WGS) entry which is preliminary data.</text>
</comment>
<keyword evidence="1" id="KW-0472">Membrane</keyword>
<evidence type="ECO:0000256" key="1">
    <source>
        <dbReference type="SAM" id="Phobius"/>
    </source>
</evidence>
<keyword evidence="1" id="KW-1133">Transmembrane helix</keyword>
<proteinExistence type="predicted"/>
<reference evidence="2 3" key="1">
    <citation type="journal article" date="2023" name="Commun. Biol.">
        <title>Genome analysis of Parmales, the sister group of diatoms, reveals the evolutionary specialization of diatoms from phago-mixotrophs to photoautotrophs.</title>
        <authorList>
            <person name="Ban H."/>
            <person name="Sato S."/>
            <person name="Yoshikawa S."/>
            <person name="Yamada K."/>
            <person name="Nakamura Y."/>
            <person name="Ichinomiya M."/>
            <person name="Sato N."/>
            <person name="Blanc-Mathieu R."/>
            <person name="Endo H."/>
            <person name="Kuwata A."/>
            <person name="Ogata H."/>
        </authorList>
    </citation>
    <scope>NUCLEOTIDE SEQUENCE [LARGE SCALE GENOMIC DNA]</scope>
</reference>
<name>A0ABQ6MLQ7_9STRA</name>
<organism evidence="2 3">
    <name type="scientific">Tetraparma gracilis</name>
    <dbReference type="NCBI Taxonomy" id="2962635"/>
    <lineage>
        <taxon>Eukaryota</taxon>
        <taxon>Sar</taxon>
        <taxon>Stramenopiles</taxon>
        <taxon>Ochrophyta</taxon>
        <taxon>Bolidophyceae</taxon>
        <taxon>Parmales</taxon>
        <taxon>Triparmaceae</taxon>
        <taxon>Tetraparma</taxon>
    </lineage>
</organism>
<protein>
    <submittedName>
        <fullName evidence="2">Uncharacterized protein</fullName>
    </submittedName>
</protein>
<keyword evidence="3" id="KW-1185">Reference proteome</keyword>
<gene>
    <name evidence="2" type="ORF">TeGR_g1334</name>
</gene>
<sequence length="261" mass="28380">MELTSSPKAASAEDVVLTKDELENLRPVGIDYPPPWRRFWNRCCIASCIVVFCLTIIFFIVLLIGAAVEKSAVDKSDSTIDFYSMPDVCGVSPTGSVVDHPSVASAHAADDLVMHCGSCGFCSNGVDITIYDDTKNTLTTTSTNCAKKAFLGGSKAVYDCFEEDVKFTPDCNDCWTENVMCDMKKCVFTCVKMLIFGGANNDDSGELNDCLKCDERRCGPAYIECAGANRRRSGIVSDIGRDEGAEVCAVVDPGWQERFAQ</sequence>
<evidence type="ECO:0000313" key="3">
    <source>
        <dbReference type="Proteomes" id="UP001165060"/>
    </source>
</evidence>
<dbReference type="PANTHER" id="PTHR40535:SF1">
    <property type="entry name" value="CHROMOSOME UNDETERMINED SCAFFOLD_9, WHOLE GENOME SHOTGUN SEQUENCE"/>
    <property type="match status" value="1"/>
</dbReference>
<dbReference type="EMBL" id="BRYB01000378">
    <property type="protein sequence ID" value="GMI28851.1"/>
    <property type="molecule type" value="Genomic_DNA"/>
</dbReference>
<feature type="transmembrane region" description="Helical" evidence="1">
    <location>
        <begin position="43"/>
        <end position="68"/>
    </location>
</feature>